<dbReference type="RefSeq" id="WP_221872614.1">
    <property type="nucleotide sequence ID" value="NZ_JACWFH010000008.1"/>
</dbReference>
<evidence type="ECO:0000313" key="1">
    <source>
        <dbReference type="EMBL" id="MBY0096610.1"/>
    </source>
</evidence>
<keyword evidence="2" id="KW-1185">Reference proteome</keyword>
<dbReference type="Proteomes" id="UP000769780">
    <property type="component" value="Unassembled WGS sequence"/>
</dbReference>
<gene>
    <name evidence="1" type="ORF">H0185_07300</name>
</gene>
<name>A0ABS7K2Z9_9BACI</name>
<organism evidence="1 2">
    <name type="scientific">Mesobacillus maritimus</name>
    <dbReference type="NCBI Taxonomy" id="1643336"/>
    <lineage>
        <taxon>Bacteria</taxon>
        <taxon>Bacillati</taxon>
        <taxon>Bacillota</taxon>
        <taxon>Bacilli</taxon>
        <taxon>Bacillales</taxon>
        <taxon>Bacillaceae</taxon>
        <taxon>Mesobacillus</taxon>
    </lineage>
</organism>
<comment type="caution">
    <text evidence="1">The sequence shown here is derived from an EMBL/GenBank/DDBJ whole genome shotgun (WGS) entry which is preliminary data.</text>
</comment>
<proteinExistence type="predicted"/>
<accession>A0ABS7K2Z9</accession>
<evidence type="ECO:0000313" key="2">
    <source>
        <dbReference type="Proteomes" id="UP000769780"/>
    </source>
</evidence>
<protein>
    <submittedName>
        <fullName evidence="1">Uncharacterized protein</fullName>
    </submittedName>
</protein>
<dbReference type="EMBL" id="JACWFH010000008">
    <property type="protein sequence ID" value="MBY0096610.1"/>
    <property type="molecule type" value="Genomic_DNA"/>
</dbReference>
<reference evidence="1 2" key="1">
    <citation type="submission" date="2020-07" db="EMBL/GenBank/DDBJ databases">
        <title>Fungal Genomes of the International Space Station.</title>
        <authorList>
            <person name="Seuylemezian A."/>
            <person name="Singh N.K."/>
            <person name="Wood J."/>
            <person name="Venkateswaran K."/>
        </authorList>
    </citation>
    <scope>NUCLEOTIDE SEQUENCE [LARGE SCALE GENOMIC DNA]</scope>
    <source>
        <strain evidence="1 2">PL-B2</strain>
    </source>
</reference>
<sequence>MVERFHVCASCVNFQAVRTDDGMKYFCRRLGYETKTTYKFNCWEPKPQVKRLMEKRKG</sequence>